<proteinExistence type="predicted"/>
<evidence type="ECO:0000313" key="1">
    <source>
        <dbReference type="EMBL" id="SVA35530.1"/>
    </source>
</evidence>
<dbReference type="AlphaFoldDB" id="A0A381V573"/>
<accession>A0A381V573</accession>
<reference evidence="1" key="1">
    <citation type="submission" date="2018-05" db="EMBL/GenBank/DDBJ databases">
        <authorList>
            <person name="Lanie J.A."/>
            <person name="Ng W.-L."/>
            <person name="Kazmierczak K.M."/>
            <person name="Andrzejewski T.M."/>
            <person name="Davidsen T.M."/>
            <person name="Wayne K.J."/>
            <person name="Tettelin H."/>
            <person name="Glass J.I."/>
            <person name="Rusch D."/>
            <person name="Podicherti R."/>
            <person name="Tsui H.-C.T."/>
            <person name="Winkler M.E."/>
        </authorList>
    </citation>
    <scope>NUCLEOTIDE SEQUENCE</scope>
</reference>
<organism evidence="1">
    <name type="scientific">marine metagenome</name>
    <dbReference type="NCBI Taxonomy" id="408172"/>
    <lineage>
        <taxon>unclassified sequences</taxon>
        <taxon>metagenomes</taxon>
        <taxon>ecological metagenomes</taxon>
    </lineage>
</organism>
<dbReference type="EMBL" id="UINC01007884">
    <property type="protein sequence ID" value="SVA35530.1"/>
    <property type="molecule type" value="Genomic_DNA"/>
</dbReference>
<sequence>MYLYPFEDHGPATKETLLDLWGRWAAWLDIHLKDPELVFE</sequence>
<gene>
    <name evidence="1" type="ORF">METZ01_LOCUS88384</name>
</gene>
<protein>
    <submittedName>
        <fullName evidence="1">Uncharacterized protein</fullName>
    </submittedName>
</protein>
<name>A0A381V573_9ZZZZ</name>